<evidence type="ECO:0000313" key="1">
    <source>
        <dbReference type="EMBL" id="KNC79995.1"/>
    </source>
</evidence>
<dbReference type="Proteomes" id="UP000054560">
    <property type="component" value="Unassembled WGS sequence"/>
</dbReference>
<name>A0A0L0FT65_9EUKA</name>
<dbReference type="AlphaFoldDB" id="A0A0L0FT65"/>
<accession>A0A0L0FT65</accession>
<evidence type="ECO:0000313" key="2">
    <source>
        <dbReference type="Proteomes" id="UP000054560"/>
    </source>
</evidence>
<proteinExistence type="predicted"/>
<keyword evidence="2" id="KW-1185">Reference proteome</keyword>
<protein>
    <submittedName>
        <fullName evidence="1">Uncharacterized protein</fullName>
    </submittedName>
</protein>
<reference evidence="1 2" key="1">
    <citation type="submission" date="2011-02" db="EMBL/GenBank/DDBJ databases">
        <title>The Genome Sequence of Sphaeroforma arctica JP610.</title>
        <authorList>
            <consortium name="The Broad Institute Genome Sequencing Platform"/>
            <person name="Russ C."/>
            <person name="Cuomo C."/>
            <person name="Young S.K."/>
            <person name="Zeng Q."/>
            <person name="Gargeya S."/>
            <person name="Alvarado L."/>
            <person name="Berlin A."/>
            <person name="Chapman S.B."/>
            <person name="Chen Z."/>
            <person name="Freedman E."/>
            <person name="Gellesch M."/>
            <person name="Goldberg J."/>
            <person name="Griggs A."/>
            <person name="Gujja S."/>
            <person name="Heilman E."/>
            <person name="Heiman D."/>
            <person name="Howarth C."/>
            <person name="Mehta T."/>
            <person name="Neiman D."/>
            <person name="Pearson M."/>
            <person name="Roberts A."/>
            <person name="Saif S."/>
            <person name="Shea T."/>
            <person name="Shenoy N."/>
            <person name="Sisk P."/>
            <person name="Stolte C."/>
            <person name="Sykes S."/>
            <person name="White J."/>
            <person name="Yandava C."/>
            <person name="Burger G."/>
            <person name="Gray M.W."/>
            <person name="Holland P.W.H."/>
            <person name="King N."/>
            <person name="Lang F.B.F."/>
            <person name="Roger A.J."/>
            <person name="Ruiz-Trillo I."/>
            <person name="Haas B."/>
            <person name="Nusbaum C."/>
            <person name="Birren B."/>
        </authorList>
    </citation>
    <scope>NUCLEOTIDE SEQUENCE [LARGE SCALE GENOMIC DNA]</scope>
    <source>
        <strain evidence="1 2">JP610</strain>
    </source>
</reference>
<gene>
    <name evidence="1" type="ORF">SARC_07627</name>
</gene>
<organism evidence="1 2">
    <name type="scientific">Sphaeroforma arctica JP610</name>
    <dbReference type="NCBI Taxonomy" id="667725"/>
    <lineage>
        <taxon>Eukaryota</taxon>
        <taxon>Ichthyosporea</taxon>
        <taxon>Ichthyophonida</taxon>
        <taxon>Sphaeroforma</taxon>
    </lineage>
</organism>
<sequence>MKKIFSSATNSNQFKTRNGRAMLWTGFPYKQRDDKEWGSDQNIQISKGKSFAASDRKAYGHTPILIAWDEDFLISVACVDNVRKPNAAGKLRWSGDTVILTMSGCGEYRSWSMGNGKDYWNALRLYALYMKDEHGLASRKSPSWALKPYLNLIVESMREYVEHLPLQGELHIRGYKQIGADLIPETWHQECTEWLRWLGSVRWGMDTRTVNRKRLVSVNKFKQFNKTLKSEVLRTIVWGALMANWEDSPISSTVGYYSPAGYSPISSQISDDYLLKGNSKLQQHVRDTVKMLKGWGVPGLKADDVSELTYRVKDTEQREWTKINHSITKENSDFAYLRCACGLMQGFMNNIVGMNSIVTSDPTGQQLRHRIKAINALNLGGAAILGDYIEVNTDAEADGQRSRVQGRDLYDALPNGYLQSVIGLGAVLQTKCSSTQAPKSYEEWFKKYHQWQLSDATKTAWKNHQYLRWKSDEKYEVSRGDLRVVTKFKDSRYISTTEM</sequence>
<dbReference type="RefSeq" id="XP_014153897.1">
    <property type="nucleotide sequence ID" value="XM_014298422.1"/>
</dbReference>
<dbReference type="EMBL" id="KQ242211">
    <property type="protein sequence ID" value="KNC79995.1"/>
    <property type="molecule type" value="Genomic_DNA"/>
</dbReference>
<dbReference type="GeneID" id="25908131"/>